<dbReference type="EMBL" id="CAJJDN010000076">
    <property type="protein sequence ID" value="CAD8101890.1"/>
    <property type="molecule type" value="Genomic_DNA"/>
</dbReference>
<proteinExistence type="predicted"/>
<sequence length="165" mass="19293">MVDGSRQIKIFHNICKQLGLVNIVMDRDKDNGRLSENLELPIGLVTILLQMKKLVEDFMISLEENKDNGLNYTRIIHQNTKYIIKESTIMVQKRENGKQCSSTVLKFIFNICINIRYLRGGGRYENGKKQGIWYNLSDDFNQNQPSVQQAYYYGIEKQDIMEVMF</sequence>
<evidence type="ECO:0000313" key="1">
    <source>
        <dbReference type="EMBL" id="CAD8101890.1"/>
    </source>
</evidence>
<name>A0A8S1PF47_9CILI</name>
<keyword evidence="2" id="KW-1185">Reference proteome</keyword>
<protein>
    <submittedName>
        <fullName evidence="1">Uncharacterized protein</fullName>
    </submittedName>
</protein>
<reference evidence="1" key="1">
    <citation type="submission" date="2021-01" db="EMBL/GenBank/DDBJ databases">
        <authorList>
            <consortium name="Genoscope - CEA"/>
            <person name="William W."/>
        </authorList>
    </citation>
    <scope>NUCLEOTIDE SEQUENCE</scope>
</reference>
<accession>A0A8S1PF47</accession>
<evidence type="ECO:0000313" key="2">
    <source>
        <dbReference type="Proteomes" id="UP000692954"/>
    </source>
</evidence>
<dbReference type="AlphaFoldDB" id="A0A8S1PF47"/>
<organism evidence="1 2">
    <name type="scientific">Paramecium sonneborni</name>
    <dbReference type="NCBI Taxonomy" id="65129"/>
    <lineage>
        <taxon>Eukaryota</taxon>
        <taxon>Sar</taxon>
        <taxon>Alveolata</taxon>
        <taxon>Ciliophora</taxon>
        <taxon>Intramacronucleata</taxon>
        <taxon>Oligohymenophorea</taxon>
        <taxon>Peniculida</taxon>
        <taxon>Parameciidae</taxon>
        <taxon>Paramecium</taxon>
    </lineage>
</organism>
<comment type="caution">
    <text evidence="1">The sequence shown here is derived from an EMBL/GenBank/DDBJ whole genome shotgun (WGS) entry which is preliminary data.</text>
</comment>
<dbReference type="Proteomes" id="UP000692954">
    <property type="component" value="Unassembled WGS sequence"/>
</dbReference>
<gene>
    <name evidence="1" type="ORF">PSON_ATCC_30995.1.T0760242</name>
</gene>